<accession>A0A7R9AB91</accession>
<dbReference type="SUPFAM" id="SSF81296">
    <property type="entry name" value="E set domains"/>
    <property type="match status" value="1"/>
</dbReference>
<organism evidence="5">
    <name type="scientific">Darwinula stevensoni</name>
    <dbReference type="NCBI Taxonomy" id="69355"/>
    <lineage>
        <taxon>Eukaryota</taxon>
        <taxon>Metazoa</taxon>
        <taxon>Ecdysozoa</taxon>
        <taxon>Arthropoda</taxon>
        <taxon>Crustacea</taxon>
        <taxon>Oligostraca</taxon>
        <taxon>Ostracoda</taxon>
        <taxon>Podocopa</taxon>
        <taxon>Podocopida</taxon>
        <taxon>Darwinulocopina</taxon>
        <taxon>Darwinuloidea</taxon>
        <taxon>Darwinulidae</taxon>
        <taxon>Darwinula</taxon>
    </lineage>
</organism>
<dbReference type="Pfam" id="PF02221">
    <property type="entry name" value="E1_DerP2_DerF2"/>
    <property type="match status" value="1"/>
</dbReference>
<dbReference type="InterPro" id="IPR014756">
    <property type="entry name" value="Ig_E-set"/>
</dbReference>
<sequence>MPIIRSLVCDLRSGGSSASLEPEVWGIIGGIPVPFGGVPENACESLIEGRCPFADGDHLVYSEGMEVLAIYPSIELTVRWALTDESRNWQVCFELDVEIVDFKKKPRLPGKFLF</sequence>
<evidence type="ECO:0000313" key="5">
    <source>
        <dbReference type="EMBL" id="CAD7250989.1"/>
    </source>
</evidence>
<evidence type="ECO:0000256" key="1">
    <source>
        <dbReference type="ARBA" id="ARBA00004613"/>
    </source>
</evidence>
<dbReference type="AlphaFoldDB" id="A0A7R9AB91"/>
<dbReference type="EMBL" id="LR902717">
    <property type="protein sequence ID" value="CAD7250989.1"/>
    <property type="molecule type" value="Genomic_DNA"/>
</dbReference>
<evidence type="ECO:0000259" key="4">
    <source>
        <dbReference type="Pfam" id="PF02221"/>
    </source>
</evidence>
<feature type="domain" description="MD-2-related lipid-recognition" evidence="4">
    <location>
        <begin position="17"/>
        <end position="99"/>
    </location>
</feature>
<dbReference type="GO" id="GO:0005576">
    <property type="term" value="C:extracellular region"/>
    <property type="evidence" value="ECO:0007669"/>
    <property type="project" value="UniProtKB-SubCell"/>
</dbReference>
<protein>
    <recommendedName>
        <fullName evidence="4">MD-2-related lipid-recognition domain-containing protein</fullName>
    </recommendedName>
</protein>
<gene>
    <name evidence="5" type="ORF">DSTB1V02_LOCUS10758</name>
</gene>
<dbReference type="FunFam" id="2.60.40.770:FF:000001">
    <property type="entry name" value="NPC intracellular cholesterol transporter 2"/>
    <property type="match status" value="1"/>
</dbReference>
<name>A0A7R9AB91_9CRUS</name>
<evidence type="ECO:0000256" key="3">
    <source>
        <dbReference type="ARBA" id="ARBA00022525"/>
    </source>
</evidence>
<dbReference type="OrthoDB" id="4937502at2759"/>
<evidence type="ECO:0000256" key="2">
    <source>
        <dbReference type="ARBA" id="ARBA00006370"/>
    </source>
</evidence>
<proteinExistence type="inferred from homology"/>
<dbReference type="InterPro" id="IPR003172">
    <property type="entry name" value="ML_dom"/>
</dbReference>
<reference evidence="5" key="1">
    <citation type="submission" date="2020-11" db="EMBL/GenBank/DDBJ databases">
        <authorList>
            <person name="Tran Van P."/>
        </authorList>
    </citation>
    <scope>NUCLEOTIDE SEQUENCE</scope>
</reference>
<dbReference type="Gene3D" id="2.60.40.770">
    <property type="match status" value="1"/>
</dbReference>
<comment type="similarity">
    <text evidence="2">Belongs to the NPC2 family.</text>
</comment>
<dbReference type="EMBL" id="CAJPEV010003200">
    <property type="protein sequence ID" value="CAG0899191.1"/>
    <property type="molecule type" value="Genomic_DNA"/>
</dbReference>
<evidence type="ECO:0000313" key="6">
    <source>
        <dbReference type="Proteomes" id="UP000677054"/>
    </source>
</evidence>
<keyword evidence="3" id="KW-0964">Secreted</keyword>
<comment type="subcellular location">
    <subcellularLocation>
        <location evidence="1">Secreted</location>
    </subcellularLocation>
</comment>
<dbReference type="Proteomes" id="UP000677054">
    <property type="component" value="Unassembled WGS sequence"/>
</dbReference>
<keyword evidence="6" id="KW-1185">Reference proteome</keyword>